<evidence type="ECO:0000313" key="1">
    <source>
        <dbReference type="EMBL" id="KAG9461052.1"/>
    </source>
</evidence>
<gene>
    <name evidence="1" type="ORF">GDO78_018321</name>
</gene>
<protein>
    <submittedName>
        <fullName evidence="1">Uncharacterized protein</fullName>
    </submittedName>
</protein>
<dbReference type="AlphaFoldDB" id="A0A8J6E5U6"/>
<name>A0A8J6E5U6_ELECQ</name>
<organism evidence="1 2">
    <name type="scientific">Eleutherodactylus coqui</name>
    <name type="common">Puerto Rican coqui</name>
    <dbReference type="NCBI Taxonomy" id="57060"/>
    <lineage>
        <taxon>Eukaryota</taxon>
        <taxon>Metazoa</taxon>
        <taxon>Chordata</taxon>
        <taxon>Craniata</taxon>
        <taxon>Vertebrata</taxon>
        <taxon>Euteleostomi</taxon>
        <taxon>Amphibia</taxon>
        <taxon>Batrachia</taxon>
        <taxon>Anura</taxon>
        <taxon>Neobatrachia</taxon>
        <taxon>Hyloidea</taxon>
        <taxon>Eleutherodactylidae</taxon>
        <taxon>Eleutherodactylinae</taxon>
        <taxon>Eleutherodactylus</taxon>
        <taxon>Eleutherodactylus</taxon>
    </lineage>
</organism>
<reference evidence="1" key="1">
    <citation type="thesis" date="2020" institute="ProQuest LLC" country="789 East Eisenhower Parkway, Ann Arbor, MI, USA">
        <title>Comparative Genomics and Chromosome Evolution.</title>
        <authorList>
            <person name="Mudd A.B."/>
        </authorList>
    </citation>
    <scope>NUCLEOTIDE SEQUENCE</scope>
    <source>
        <strain evidence="1">HN-11 Male</strain>
        <tissue evidence="1">Kidney and liver</tissue>
    </source>
</reference>
<evidence type="ECO:0000313" key="2">
    <source>
        <dbReference type="Proteomes" id="UP000770717"/>
    </source>
</evidence>
<comment type="caution">
    <text evidence="1">The sequence shown here is derived from an EMBL/GenBank/DDBJ whole genome shotgun (WGS) entry which is preliminary data.</text>
</comment>
<accession>A0A8J6E5U6</accession>
<proteinExistence type="predicted"/>
<dbReference type="EMBL" id="WNTK01030108">
    <property type="protein sequence ID" value="KAG9461052.1"/>
    <property type="molecule type" value="Genomic_DNA"/>
</dbReference>
<sequence length="92" mass="10931">MLPLLGFCRYGGHFFFFHILKTFFYSVKEILLFLNELQCSYSLLKTLHLFLQWRHTLTFRAGEVWLLLWSVCKRIAFAAAHHMAALHFHVSV</sequence>
<keyword evidence="2" id="KW-1185">Reference proteome</keyword>
<dbReference type="Proteomes" id="UP000770717">
    <property type="component" value="Unassembled WGS sequence"/>
</dbReference>